<keyword evidence="3" id="KW-1185">Reference proteome</keyword>
<name>A0AAD5VYI8_9AGAR</name>
<sequence>MDDLSSRLNTELLVESAPDEHDQILREIIVREILSHRRSTTLHRTSTQGLPALTDNDILAFAAPQRVNPTRARLQRISTRLDRLTDSLLQYFPARETCDPTISKELLLLENVQHLLDNVRDKHNESLALLERPRLATDTESPSAFQAQAELNQALNQVMIAIPPHRHKLTAARCDYFSAMIESSLVKISLLRARAHRSIYGATSQTWNGPEHEATLASALSIAYRKLKTDEARMREEEKELDRQLEEYQVLLSMVDGGSSGGFQQIVNDWTRVNKETEECRRDLRRLGWTGD</sequence>
<proteinExistence type="predicted"/>
<keyword evidence="1" id="KW-0175">Coiled coil</keyword>
<gene>
    <name evidence="2" type="ORF">NP233_g3134</name>
</gene>
<evidence type="ECO:0000313" key="3">
    <source>
        <dbReference type="Proteomes" id="UP001213000"/>
    </source>
</evidence>
<dbReference type="EMBL" id="JANIEX010000145">
    <property type="protein sequence ID" value="KAJ3572366.1"/>
    <property type="molecule type" value="Genomic_DNA"/>
</dbReference>
<accession>A0AAD5VYI8</accession>
<organism evidence="2 3">
    <name type="scientific">Leucocoprinus birnbaumii</name>
    <dbReference type="NCBI Taxonomy" id="56174"/>
    <lineage>
        <taxon>Eukaryota</taxon>
        <taxon>Fungi</taxon>
        <taxon>Dikarya</taxon>
        <taxon>Basidiomycota</taxon>
        <taxon>Agaricomycotina</taxon>
        <taxon>Agaricomycetes</taxon>
        <taxon>Agaricomycetidae</taxon>
        <taxon>Agaricales</taxon>
        <taxon>Agaricineae</taxon>
        <taxon>Agaricaceae</taxon>
        <taxon>Leucocoprinus</taxon>
    </lineage>
</organism>
<dbReference type="Proteomes" id="UP001213000">
    <property type="component" value="Unassembled WGS sequence"/>
</dbReference>
<comment type="caution">
    <text evidence="2">The sequence shown here is derived from an EMBL/GenBank/DDBJ whole genome shotgun (WGS) entry which is preliminary data.</text>
</comment>
<reference evidence="2" key="1">
    <citation type="submission" date="2022-07" db="EMBL/GenBank/DDBJ databases">
        <title>Genome Sequence of Leucocoprinus birnbaumii.</title>
        <authorList>
            <person name="Buettner E."/>
        </authorList>
    </citation>
    <scope>NUCLEOTIDE SEQUENCE</scope>
    <source>
        <strain evidence="2">VT141</strain>
    </source>
</reference>
<feature type="coiled-coil region" evidence="1">
    <location>
        <begin position="220"/>
        <end position="254"/>
    </location>
</feature>
<dbReference type="AlphaFoldDB" id="A0AAD5VYI8"/>
<evidence type="ECO:0000256" key="1">
    <source>
        <dbReference type="SAM" id="Coils"/>
    </source>
</evidence>
<evidence type="ECO:0000313" key="2">
    <source>
        <dbReference type="EMBL" id="KAJ3572366.1"/>
    </source>
</evidence>
<protein>
    <submittedName>
        <fullName evidence="2">Uncharacterized protein</fullName>
    </submittedName>
</protein>